<evidence type="ECO:0000256" key="2">
    <source>
        <dbReference type="ARBA" id="ARBA00022723"/>
    </source>
</evidence>
<proteinExistence type="inferred from homology"/>
<organism evidence="8 9">
    <name type="scientific">Thielaviopsis punctulata</name>
    <dbReference type="NCBI Taxonomy" id="72032"/>
    <lineage>
        <taxon>Eukaryota</taxon>
        <taxon>Fungi</taxon>
        <taxon>Dikarya</taxon>
        <taxon>Ascomycota</taxon>
        <taxon>Pezizomycotina</taxon>
        <taxon>Sordariomycetes</taxon>
        <taxon>Hypocreomycetidae</taxon>
        <taxon>Microascales</taxon>
        <taxon>Ceratocystidaceae</taxon>
        <taxon>Thielaviopsis</taxon>
    </lineage>
</organism>
<keyword evidence="6" id="KW-0503">Monooxygenase</keyword>
<sequence>MALVQAIPPAILWAAILSSTFLVLFALFHSPSIKRHGRPLRRAPNALPLAGNGLLFLLRDRFALFDWFTRCERRFGYETLQVSVPSLPPGVIISSPENLEYVFKHEGIFSKGAFFKERSWDLFGHGIINVDGPLWKVQRRAGLAFLSTSNLKILTEEELPRILACSIARLTDAAESCATVDMQLVFHEITTQLMGRMAYGMEMHADDTFTRAFEFASGATAERVQNPLWKATELVTGRRMRASIAQVRQYGHTIVSHAVAARRAATGPTPSGSLIHSLLDAIADEQLVADAALNYLSAGRDTTAQALTWTFLLLAQHPAAKARLVAEIRSSLNNGHHALLSFPYTLAVFYEALRLYPPVPFELKQAEQPTTLPDGTFLPAKSIVLWCPWAMNRSYTTWGEGADEFCPERWLVPVDADAEAGDGQSVRVMAKSAAEFPVFNGGPRTCLGKKMAEAVAVRTIVTVLEQFDFDLRCDPNRRSGSSLTLPMEGGLPCVLTLRPTEP</sequence>
<reference evidence="8 9" key="1">
    <citation type="submission" date="2015-03" db="EMBL/GenBank/DDBJ databases">
        <authorList>
            <person name="Radwan O."/>
            <person name="Al-Naeli F.A."/>
            <person name="Rendon G.A."/>
            <person name="Fields C."/>
        </authorList>
    </citation>
    <scope>NUCLEOTIDE SEQUENCE [LARGE SCALE GENOMIC DNA]</scope>
    <source>
        <strain evidence="8">CR-DP1</strain>
    </source>
</reference>
<feature type="binding site" description="axial binding residue" evidence="5">
    <location>
        <position position="446"/>
    </location>
    <ligand>
        <name>heme</name>
        <dbReference type="ChEBI" id="CHEBI:30413"/>
    </ligand>
    <ligandPart>
        <name>Fe</name>
        <dbReference type="ChEBI" id="CHEBI:18248"/>
    </ligandPart>
</feature>
<evidence type="ECO:0000256" key="5">
    <source>
        <dbReference type="PIRSR" id="PIRSR602401-1"/>
    </source>
</evidence>
<keyword evidence="5 6" id="KW-0349">Heme</keyword>
<dbReference type="OrthoDB" id="1470350at2759"/>
<dbReference type="AlphaFoldDB" id="A0A0F4ZCR6"/>
<comment type="cofactor">
    <cofactor evidence="5">
        <name>heme</name>
        <dbReference type="ChEBI" id="CHEBI:30413"/>
    </cofactor>
</comment>
<dbReference type="GO" id="GO:0020037">
    <property type="term" value="F:heme binding"/>
    <property type="evidence" value="ECO:0007669"/>
    <property type="project" value="InterPro"/>
</dbReference>
<dbReference type="Pfam" id="PF00067">
    <property type="entry name" value="p450"/>
    <property type="match status" value="1"/>
</dbReference>
<dbReference type="Proteomes" id="UP000033483">
    <property type="component" value="Unassembled WGS sequence"/>
</dbReference>
<dbReference type="PRINTS" id="PR00385">
    <property type="entry name" value="P450"/>
</dbReference>
<evidence type="ECO:0000256" key="4">
    <source>
        <dbReference type="ARBA" id="ARBA00023004"/>
    </source>
</evidence>
<feature type="transmembrane region" description="Helical" evidence="7">
    <location>
        <begin position="6"/>
        <end position="28"/>
    </location>
</feature>
<accession>A0A0F4ZCR6</accession>
<evidence type="ECO:0000256" key="1">
    <source>
        <dbReference type="ARBA" id="ARBA00010617"/>
    </source>
</evidence>
<comment type="similarity">
    <text evidence="1 6">Belongs to the cytochrome P450 family.</text>
</comment>
<gene>
    <name evidence="8" type="ORF">TD95_001746</name>
</gene>
<keyword evidence="7" id="KW-1133">Transmembrane helix</keyword>
<evidence type="ECO:0008006" key="10">
    <source>
        <dbReference type="Google" id="ProtNLM"/>
    </source>
</evidence>
<dbReference type="InterPro" id="IPR002401">
    <property type="entry name" value="Cyt_P450_E_grp-I"/>
</dbReference>
<keyword evidence="7" id="KW-0472">Membrane</keyword>
<dbReference type="PRINTS" id="PR00463">
    <property type="entry name" value="EP450I"/>
</dbReference>
<keyword evidence="2 5" id="KW-0479">Metal-binding</keyword>
<name>A0A0F4ZCR6_9PEZI</name>
<dbReference type="InterPro" id="IPR017972">
    <property type="entry name" value="Cyt_P450_CS"/>
</dbReference>
<evidence type="ECO:0000256" key="3">
    <source>
        <dbReference type="ARBA" id="ARBA00023002"/>
    </source>
</evidence>
<dbReference type="GO" id="GO:0005506">
    <property type="term" value="F:iron ion binding"/>
    <property type="evidence" value="ECO:0007669"/>
    <property type="project" value="InterPro"/>
</dbReference>
<dbReference type="Gene3D" id="1.10.630.10">
    <property type="entry name" value="Cytochrome P450"/>
    <property type="match status" value="1"/>
</dbReference>
<evidence type="ECO:0000256" key="6">
    <source>
        <dbReference type="RuleBase" id="RU000461"/>
    </source>
</evidence>
<evidence type="ECO:0000256" key="7">
    <source>
        <dbReference type="SAM" id="Phobius"/>
    </source>
</evidence>
<dbReference type="GO" id="GO:0004497">
    <property type="term" value="F:monooxygenase activity"/>
    <property type="evidence" value="ECO:0007669"/>
    <property type="project" value="UniProtKB-KW"/>
</dbReference>
<keyword evidence="3 6" id="KW-0560">Oxidoreductase</keyword>
<comment type="caution">
    <text evidence="8">The sequence shown here is derived from an EMBL/GenBank/DDBJ whole genome shotgun (WGS) entry which is preliminary data.</text>
</comment>
<dbReference type="InterPro" id="IPR036396">
    <property type="entry name" value="Cyt_P450_sf"/>
</dbReference>
<evidence type="ECO:0000313" key="9">
    <source>
        <dbReference type="Proteomes" id="UP000033483"/>
    </source>
</evidence>
<keyword evidence="7" id="KW-0812">Transmembrane</keyword>
<keyword evidence="4 5" id="KW-0408">Iron</keyword>
<protein>
    <recommendedName>
        <fullName evidence="10">Cytochrome P450</fullName>
    </recommendedName>
</protein>
<dbReference type="PROSITE" id="PS00086">
    <property type="entry name" value="CYTOCHROME_P450"/>
    <property type="match status" value="1"/>
</dbReference>
<dbReference type="GO" id="GO:0006629">
    <property type="term" value="P:lipid metabolic process"/>
    <property type="evidence" value="ECO:0007669"/>
    <property type="project" value="UniProtKB-ARBA"/>
</dbReference>
<dbReference type="SUPFAM" id="SSF48264">
    <property type="entry name" value="Cytochrome P450"/>
    <property type="match status" value="1"/>
</dbReference>
<dbReference type="GO" id="GO:0016705">
    <property type="term" value="F:oxidoreductase activity, acting on paired donors, with incorporation or reduction of molecular oxygen"/>
    <property type="evidence" value="ECO:0007669"/>
    <property type="project" value="InterPro"/>
</dbReference>
<evidence type="ECO:0000313" key="8">
    <source>
        <dbReference type="EMBL" id="KKA27628.1"/>
    </source>
</evidence>
<dbReference type="EMBL" id="LAEV01001611">
    <property type="protein sequence ID" value="KKA27628.1"/>
    <property type="molecule type" value="Genomic_DNA"/>
</dbReference>
<keyword evidence="9" id="KW-1185">Reference proteome</keyword>
<dbReference type="PANTHER" id="PTHR24296">
    <property type="entry name" value="CYTOCHROME P450"/>
    <property type="match status" value="1"/>
</dbReference>
<dbReference type="InterPro" id="IPR001128">
    <property type="entry name" value="Cyt_P450"/>
</dbReference>